<dbReference type="RefSeq" id="WP_009781000.1">
    <property type="nucleotide sequence ID" value="NZ_CH672395.1"/>
</dbReference>
<dbReference type="eggNOG" id="COG5492">
    <property type="taxonomic scope" value="Bacteria"/>
</dbReference>
<dbReference type="AlphaFoldDB" id="A3XPP6"/>
<dbReference type="EMBL" id="AANC01000008">
    <property type="protein sequence ID" value="EAQ48471.1"/>
    <property type="molecule type" value="Genomic_DNA"/>
</dbReference>
<dbReference type="Pfam" id="PF00754">
    <property type="entry name" value="F5_F8_type_C"/>
    <property type="match status" value="1"/>
</dbReference>
<sequence length="610" mass="68749">MKKIIYTVFYTLGALLLFQACAEDDSALVTGEPDSVVNNDPEGSPLRGLSESWNGHDEDVLRQYFDVSAAVYYDPEVDRSIEWPFSFFSDSWAYVVENYGTYGQNSLLYVVGHGEADKSSFFKTHFEEDAENRSLIDHPITASSPTGAAIDEPAALMAKVVEHSSNGVHKSPAEAIWQDKFTEIFTYDLYLKLGLESEAERVKAEFLETSVDFPKADTYWFRDWFLPIYENYNGSVTLSNFFKVLSTHYPINDTDYAKDMTLGELVHFFSGATGADLEPLALEAFGFDDQNQQELLIARGRFPNLNYPFVPASELIDVTSEGLATIEVSKDNNGGPTAAEGSLKLIDNITEGNNKFLTGGFPQEFYMQQNFEFPVVVNRYSLTSGNDVPGRDLKDWKLLGSKDGVEFEELHSVSDETFASRNLTKNYEFENSTAYRHYRIVVEANNGDGNLQLSEWRLLNLKLITFGPQDITDFANTSVSRENRNGATSNEASFRVTDGDTSTKFLLFNFNNPEWIQQEFQNPQRVTQYSLTSANDAPGRDPVEWTLSGSNDGTTFTEIDSRSGQSWSSRGQTRTFLFTNETSYKYYRLEILANGGDGLFQLAEWRLFAE</sequence>
<reference evidence="3 4" key="1">
    <citation type="journal article" date="2007" name="Nature">
        <title>Light stimulates growth of proteorhodopsin-containing marine Flavobacteria.</title>
        <authorList>
            <person name="Gomez-Consarnau L."/>
            <person name="Gonzalez J.M."/>
            <person name="Coll-Llado M."/>
            <person name="Gourdon P."/>
            <person name="Pascher T."/>
            <person name="Neutze R."/>
            <person name="Pedros-Alio C."/>
            <person name="Pinhassi J."/>
        </authorList>
    </citation>
    <scope>NUCLEOTIDE SEQUENCE [LARGE SCALE GENOMIC DNA]</scope>
    <source>
        <strain evidence="3 4">MED217</strain>
    </source>
</reference>
<organism evidence="3 4">
    <name type="scientific">Leeuwenhoekiella blandensis (strain CECT 7118 / CCUG 51940 / KCTC 22103 / MED217)</name>
    <name type="common">Flavobacterium sp. (strain MED217)</name>
    <dbReference type="NCBI Taxonomy" id="398720"/>
    <lineage>
        <taxon>Bacteria</taxon>
        <taxon>Pseudomonadati</taxon>
        <taxon>Bacteroidota</taxon>
        <taxon>Flavobacteriia</taxon>
        <taxon>Flavobacteriales</taxon>
        <taxon>Flavobacteriaceae</taxon>
        <taxon>Leeuwenhoekiella</taxon>
    </lineage>
</organism>
<evidence type="ECO:0000313" key="3">
    <source>
        <dbReference type="EMBL" id="EAQ48471.1"/>
    </source>
</evidence>
<keyword evidence="1" id="KW-0732">Signal</keyword>
<dbReference type="SUPFAM" id="SSF49785">
    <property type="entry name" value="Galactose-binding domain-like"/>
    <property type="match status" value="2"/>
</dbReference>
<dbReference type="eggNOG" id="COG3291">
    <property type="taxonomic scope" value="Bacteria"/>
</dbReference>
<name>A3XPP6_LEEBM</name>
<dbReference type="Gene3D" id="2.60.120.260">
    <property type="entry name" value="Galactose-binding domain-like"/>
    <property type="match status" value="2"/>
</dbReference>
<dbReference type="Proteomes" id="UP000001601">
    <property type="component" value="Unassembled WGS sequence"/>
</dbReference>
<protein>
    <recommendedName>
        <fullName evidence="2">F5/8 type C domain-containing protein</fullName>
    </recommendedName>
</protein>
<proteinExistence type="predicted"/>
<comment type="caution">
    <text evidence="3">The sequence shown here is derived from an EMBL/GenBank/DDBJ whole genome shotgun (WGS) entry which is preliminary data.</text>
</comment>
<feature type="signal peptide" evidence="1">
    <location>
        <begin position="1"/>
        <end position="22"/>
    </location>
</feature>
<dbReference type="STRING" id="398720.MED217_13229"/>
<gene>
    <name evidence="3" type="ORF">MED217_13229</name>
</gene>
<dbReference type="HOGENOM" id="CLU_460740_0_0_10"/>
<evidence type="ECO:0000313" key="4">
    <source>
        <dbReference type="Proteomes" id="UP000001601"/>
    </source>
</evidence>
<keyword evidence="4" id="KW-1185">Reference proteome</keyword>
<evidence type="ECO:0000256" key="1">
    <source>
        <dbReference type="SAM" id="SignalP"/>
    </source>
</evidence>
<dbReference type="PROSITE" id="PS51257">
    <property type="entry name" value="PROKAR_LIPOPROTEIN"/>
    <property type="match status" value="1"/>
</dbReference>
<feature type="chain" id="PRO_5002663087" description="F5/8 type C domain-containing protein" evidence="1">
    <location>
        <begin position="23"/>
        <end position="610"/>
    </location>
</feature>
<accession>A3XPP6</accession>
<dbReference type="eggNOG" id="COG4733">
    <property type="taxonomic scope" value="Bacteria"/>
</dbReference>
<feature type="domain" description="F5/8 type C" evidence="2">
    <location>
        <begin position="461"/>
        <end position="610"/>
    </location>
</feature>
<evidence type="ECO:0000259" key="2">
    <source>
        <dbReference type="PROSITE" id="PS50022"/>
    </source>
</evidence>
<dbReference type="PROSITE" id="PS50022">
    <property type="entry name" value="FA58C_3"/>
    <property type="match status" value="1"/>
</dbReference>
<dbReference type="InterPro" id="IPR008979">
    <property type="entry name" value="Galactose-bd-like_sf"/>
</dbReference>
<dbReference type="InterPro" id="IPR000421">
    <property type="entry name" value="FA58C"/>
</dbReference>
<dbReference type="OrthoDB" id="5134860at2"/>